<dbReference type="RefSeq" id="WP_344779621.1">
    <property type="nucleotide sequence ID" value="NZ_BAAAZW010000001.1"/>
</dbReference>
<dbReference type="InterPro" id="IPR023393">
    <property type="entry name" value="START-like_dom_sf"/>
</dbReference>
<evidence type="ECO:0000259" key="2">
    <source>
        <dbReference type="Pfam" id="PF01370"/>
    </source>
</evidence>
<dbReference type="Pfam" id="PF08338">
    <property type="entry name" value="DUF1731"/>
    <property type="match status" value="1"/>
</dbReference>
<reference evidence="5" key="1">
    <citation type="journal article" date="2019" name="Int. J. Syst. Evol. Microbiol.">
        <title>The Global Catalogue of Microorganisms (GCM) 10K type strain sequencing project: providing services to taxonomists for standard genome sequencing and annotation.</title>
        <authorList>
            <consortium name="The Broad Institute Genomics Platform"/>
            <consortium name="The Broad Institute Genome Sequencing Center for Infectious Disease"/>
            <person name="Wu L."/>
            <person name="Ma J."/>
        </authorList>
    </citation>
    <scope>NUCLEOTIDE SEQUENCE [LARGE SCALE GENOMIC DNA]</scope>
    <source>
        <strain evidence="5">JCM 16923</strain>
    </source>
</reference>
<organism evidence="4 5">
    <name type="scientific">Gordonia caeni</name>
    <dbReference type="NCBI Taxonomy" id="1007097"/>
    <lineage>
        <taxon>Bacteria</taxon>
        <taxon>Bacillati</taxon>
        <taxon>Actinomycetota</taxon>
        <taxon>Actinomycetes</taxon>
        <taxon>Mycobacteriales</taxon>
        <taxon>Gordoniaceae</taxon>
        <taxon>Gordonia</taxon>
    </lineage>
</organism>
<dbReference type="InterPro" id="IPR036291">
    <property type="entry name" value="NAD(P)-bd_dom_sf"/>
</dbReference>
<dbReference type="SUPFAM" id="SSF51735">
    <property type="entry name" value="NAD(P)-binding Rossmann-fold domains"/>
    <property type="match status" value="1"/>
</dbReference>
<evidence type="ECO:0000313" key="5">
    <source>
        <dbReference type="Proteomes" id="UP001418444"/>
    </source>
</evidence>
<comment type="similarity">
    <text evidence="1">Belongs to the NAD(P)-dependent epimerase/dehydratase family. SDR39U1 subfamily.</text>
</comment>
<name>A0ABP7NIX1_9ACTN</name>
<keyword evidence="5" id="KW-1185">Reference proteome</keyword>
<protein>
    <submittedName>
        <fullName evidence="4">TIGR01777 family oxidoreductase</fullName>
    </submittedName>
</protein>
<feature type="domain" description="NAD-dependent epimerase/dehydratase" evidence="2">
    <location>
        <begin position="155"/>
        <end position="360"/>
    </location>
</feature>
<dbReference type="Gene3D" id="3.40.50.720">
    <property type="entry name" value="NAD(P)-binding Rossmann-like Domain"/>
    <property type="match status" value="1"/>
</dbReference>
<dbReference type="InterPro" id="IPR010099">
    <property type="entry name" value="SDR39U1"/>
</dbReference>
<dbReference type="EMBL" id="BAAAZW010000001">
    <property type="protein sequence ID" value="GAA3948200.1"/>
    <property type="molecule type" value="Genomic_DNA"/>
</dbReference>
<sequence>MSISYSSTVDAPCEEVFAWHARPGALLRLLPPWQPMRALREASSLADGRALLGLPGGLRWCAQHRIDDYRPPYRFADERITVDARTAPAALSGTWRHEHEFTPEKPGRTRMTDRVTTAVPAAALRSTFRFRHRQVADDLARHAAAFTAGFEAQTIAVTGASGMVGTQLCAFLTTGGHRVIRLVRRPADGPDERTWDPEAPAVDLLRGVDAVIHLAGAPIAGRFTDRHRAQIRESRVGPTRRLAERAAAEGGLTFVSASAIGYYGHDRPGAQLDEQARAGHDFLAGVVREWEAATAPATDAGLRTVQVRTGIVQSPLGGTLQLQRPIFAAGLGGRLGNGRQVLSWIDLDDLIDVYHRALYDDRLRGPVNAVAPQPASANEYADTLAQVLHRPALLPVPEWGPRLLLGRQGARELALADQAVFPEVLTAHGHRFRRPNLTECLDHQLGRA</sequence>
<dbReference type="SUPFAM" id="SSF55961">
    <property type="entry name" value="Bet v1-like"/>
    <property type="match status" value="1"/>
</dbReference>
<proteinExistence type="inferred from homology"/>
<evidence type="ECO:0000313" key="4">
    <source>
        <dbReference type="EMBL" id="GAA3948200.1"/>
    </source>
</evidence>
<dbReference type="InterPro" id="IPR001509">
    <property type="entry name" value="Epimerase_deHydtase"/>
</dbReference>
<dbReference type="NCBIfam" id="TIGR01777">
    <property type="entry name" value="yfcH"/>
    <property type="match status" value="1"/>
</dbReference>
<dbReference type="Gene3D" id="3.30.530.20">
    <property type="match status" value="1"/>
</dbReference>
<dbReference type="PANTHER" id="PTHR11092">
    <property type="entry name" value="SUGAR NUCLEOTIDE EPIMERASE RELATED"/>
    <property type="match status" value="1"/>
</dbReference>
<accession>A0ABP7NIX1</accession>
<dbReference type="InterPro" id="IPR013549">
    <property type="entry name" value="DUF1731"/>
</dbReference>
<dbReference type="Pfam" id="PF01370">
    <property type="entry name" value="Epimerase"/>
    <property type="match status" value="1"/>
</dbReference>
<comment type="caution">
    <text evidence="4">The sequence shown here is derived from an EMBL/GenBank/DDBJ whole genome shotgun (WGS) entry which is preliminary data.</text>
</comment>
<evidence type="ECO:0000256" key="1">
    <source>
        <dbReference type="ARBA" id="ARBA00009353"/>
    </source>
</evidence>
<gene>
    <name evidence="4" type="ORF">GCM10022231_01670</name>
</gene>
<dbReference type="PANTHER" id="PTHR11092:SF0">
    <property type="entry name" value="EPIMERASE FAMILY PROTEIN SDR39U1"/>
    <property type="match status" value="1"/>
</dbReference>
<feature type="domain" description="DUF1731" evidence="3">
    <location>
        <begin position="396"/>
        <end position="443"/>
    </location>
</feature>
<dbReference type="Proteomes" id="UP001418444">
    <property type="component" value="Unassembled WGS sequence"/>
</dbReference>
<dbReference type="CDD" id="cd07820">
    <property type="entry name" value="SRPBCC_3"/>
    <property type="match status" value="1"/>
</dbReference>
<evidence type="ECO:0000259" key="3">
    <source>
        <dbReference type="Pfam" id="PF08338"/>
    </source>
</evidence>